<keyword evidence="2" id="KW-0378">Hydrolase</keyword>
<evidence type="ECO:0000313" key="4">
    <source>
        <dbReference type="EMBL" id="KIW03385.1"/>
    </source>
</evidence>
<dbReference type="Proteomes" id="UP000053259">
    <property type="component" value="Unassembled WGS sequence"/>
</dbReference>
<dbReference type="RefSeq" id="XP_016213254.1">
    <property type="nucleotide sequence ID" value="XM_016359115.1"/>
</dbReference>
<dbReference type="AlphaFoldDB" id="A0A0D2A9V0"/>
<dbReference type="GO" id="GO:0000272">
    <property type="term" value="P:polysaccharide catabolic process"/>
    <property type="evidence" value="ECO:0007669"/>
    <property type="project" value="UniProtKB-KW"/>
</dbReference>
<accession>A0A0D2A9V0</accession>
<reference evidence="4 5" key="1">
    <citation type="submission" date="2015-01" db="EMBL/GenBank/DDBJ databases">
        <title>The Genome Sequence of Ochroconis gallopava CBS43764.</title>
        <authorList>
            <consortium name="The Broad Institute Genomics Platform"/>
            <person name="Cuomo C."/>
            <person name="de Hoog S."/>
            <person name="Gorbushina A."/>
            <person name="Stielow B."/>
            <person name="Teixiera M."/>
            <person name="Abouelleil A."/>
            <person name="Chapman S.B."/>
            <person name="Priest M."/>
            <person name="Young S.K."/>
            <person name="Wortman J."/>
            <person name="Nusbaum C."/>
            <person name="Birren B."/>
        </authorList>
    </citation>
    <scope>NUCLEOTIDE SEQUENCE [LARGE SCALE GENOMIC DNA]</scope>
    <source>
        <strain evidence="4 5">CBS 43764</strain>
    </source>
</reference>
<dbReference type="InterPro" id="IPR013320">
    <property type="entry name" value="ConA-like_dom_sf"/>
</dbReference>
<feature type="signal peptide" evidence="3">
    <location>
        <begin position="1"/>
        <end position="21"/>
    </location>
</feature>
<sequence>MLAHSLLSGALLLLPIAVTVGIYIGVEFQKIFHDGFKGSYGIPTGSGGGSATPGSSGGVETNMYCQKLIGITPQGSRYTYNPNQWGLGANDPSGLCMNITTGTLAKNSKYADPFSVTWNYTQGPETQPVHAFPNALLEADNLPTTISSVSSIPVDVSWTYGIGNSNETNTATADLDAADLNANVAVDMFLDTDKSTSSETTKAAHEVMVWLGQFGPATQPIGYSAGAVVTKSINGTTFNLYTGTNGNGQHVWTWVATTTTNRFVGDISPLITELSAQSGPTGTDYLGYIGFGSEAYWSPQNVTFSVPELYIDVL</sequence>
<dbReference type="VEuPathDB" id="FungiDB:PV09_05592"/>
<proteinExistence type="inferred from homology"/>
<dbReference type="GeneID" id="27313565"/>
<dbReference type="GO" id="GO:0008810">
    <property type="term" value="F:cellulase activity"/>
    <property type="evidence" value="ECO:0007669"/>
    <property type="project" value="InterPro"/>
</dbReference>
<dbReference type="SUPFAM" id="SSF49899">
    <property type="entry name" value="Concanavalin A-like lectins/glucanases"/>
    <property type="match status" value="1"/>
</dbReference>
<comment type="similarity">
    <text evidence="1 2">Belongs to the glycosyl hydrolase 12 (cellulase H) family.</text>
</comment>
<feature type="chain" id="PRO_5002248607" evidence="3">
    <location>
        <begin position="22"/>
        <end position="314"/>
    </location>
</feature>
<keyword evidence="2" id="KW-0326">Glycosidase</keyword>
<dbReference type="InterPro" id="IPR002594">
    <property type="entry name" value="GH12"/>
</dbReference>
<dbReference type="Pfam" id="PF01670">
    <property type="entry name" value="Glyco_hydro_12"/>
    <property type="match status" value="1"/>
</dbReference>
<dbReference type="Gene3D" id="2.60.120.180">
    <property type="match status" value="1"/>
</dbReference>
<organism evidence="4 5">
    <name type="scientific">Verruconis gallopava</name>
    <dbReference type="NCBI Taxonomy" id="253628"/>
    <lineage>
        <taxon>Eukaryota</taxon>
        <taxon>Fungi</taxon>
        <taxon>Dikarya</taxon>
        <taxon>Ascomycota</taxon>
        <taxon>Pezizomycotina</taxon>
        <taxon>Dothideomycetes</taxon>
        <taxon>Pleosporomycetidae</taxon>
        <taxon>Venturiales</taxon>
        <taxon>Sympoventuriaceae</taxon>
        <taxon>Verruconis</taxon>
    </lineage>
</organism>
<dbReference type="EMBL" id="KN847545">
    <property type="protein sequence ID" value="KIW03385.1"/>
    <property type="molecule type" value="Genomic_DNA"/>
</dbReference>
<dbReference type="HOGENOM" id="CLU_073364_0_0_1"/>
<dbReference type="InterPro" id="IPR013319">
    <property type="entry name" value="GH11/12"/>
</dbReference>
<keyword evidence="5" id="KW-1185">Reference proteome</keyword>
<dbReference type="OrthoDB" id="89349at2759"/>
<dbReference type="InParanoid" id="A0A0D2A9V0"/>
<evidence type="ECO:0000313" key="5">
    <source>
        <dbReference type="Proteomes" id="UP000053259"/>
    </source>
</evidence>
<dbReference type="STRING" id="253628.A0A0D2A9V0"/>
<gene>
    <name evidence="4" type="ORF">PV09_05592</name>
</gene>
<keyword evidence="2" id="KW-0624">Polysaccharide degradation</keyword>
<keyword evidence="2" id="KW-0119">Carbohydrate metabolism</keyword>
<dbReference type="PANTHER" id="PTHR34002">
    <property type="entry name" value="BLR1656 PROTEIN"/>
    <property type="match status" value="1"/>
</dbReference>
<evidence type="ECO:0000256" key="1">
    <source>
        <dbReference type="ARBA" id="ARBA00005519"/>
    </source>
</evidence>
<dbReference type="PANTHER" id="PTHR34002:SF9">
    <property type="entry name" value="XYLOGLUCAN-SPECIFIC ENDO-BETA-1,4-GLUCANASE A"/>
    <property type="match status" value="1"/>
</dbReference>
<keyword evidence="3" id="KW-0732">Signal</keyword>
<protein>
    <submittedName>
        <fullName evidence="4">Uncharacterized protein</fullName>
    </submittedName>
</protein>
<name>A0A0D2A9V0_9PEZI</name>
<evidence type="ECO:0000256" key="3">
    <source>
        <dbReference type="SAM" id="SignalP"/>
    </source>
</evidence>
<evidence type="ECO:0000256" key="2">
    <source>
        <dbReference type="RuleBase" id="RU361163"/>
    </source>
</evidence>